<protein>
    <recommendedName>
        <fullName evidence="1">Tf2-1-like SH3-like domain-containing protein</fullName>
    </recommendedName>
</protein>
<dbReference type="InterPro" id="IPR056924">
    <property type="entry name" value="SH3_Tf2-1"/>
</dbReference>
<evidence type="ECO:0000313" key="2">
    <source>
        <dbReference type="EMBL" id="KAL0419125.1"/>
    </source>
</evidence>
<sequence>MNFQRIIISPPLLNMTAQLILKSISPTLRIRPSYADTQTGSNVVFSLPPSPEPPNSSLTSCPWEQYEISRSFDLSSCTNSLAKTRDRMNKQADKGRSENVGDSVFVKLQPYKQLSFKAHSYHKLSPKIFGPFQVIQRIGKVAYRLDLPPHTKIHSTFHVSQLKKCHGESVAPRRLPVMLTPHGHLVLEPEAILDRRIILFHNRPLTQILVKWFNTPTEDNIWENYYEFM</sequence>
<feature type="domain" description="Tf2-1-like SH3-like" evidence="1">
    <location>
        <begin position="101"/>
        <end position="166"/>
    </location>
</feature>
<proteinExistence type="predicted"/>
<reference evidence="2" key="2">
    <citation type="journal article" date="2024" name="Plant">
        <title>Genomic evolution and insights into agronomic trait innovations of Sesamum species.</title>
        <authorList>
            <person name="Miao H."/>
            <person name="Wang L."/>
            <person name="Qu L."/>
            <person name="Liu H."/>
            <person name="Sun Y."/>
            <person name="Le M."/>
            <person name="Wang Q."/>
            <person name="Wei S."/>
            <person name="Zheng Y."/>
            <person name="Lin W."/>
            <person name="Duan Y."/>
            <person name="Cao H."/>
            <person name="Xiong S."/>
            <person name="Wang X."/>
            <person name="Wei L."/>
            <person name="Li C."/>
            <person name="Ma Q."/>
            <person name="Ju M."/>
            <person name="Zhao R."/>
            <person name="Li G."/>
            <person name="Mu C."/>
            <person name="Tian Q."/>
            <person name="Mei H."/>
            <person name="Zhang T."/>
            <person name="Gao T."/>
            <person name="Zhang H."/>
        </authorList>
    </citation>
    <scope>NUCLEOTIDE SEQUENCE</scope>
    <source>
        <strain evidence="2">G02</strain>
    </source>
</reference>
<dbReference type="AlphaFoldDB" id="A0AAW2UP50"/>
<dbReference type="Pfam" id="PF24626">
    <property type="entry name" value="SH3_Tf2-1"/>
    <property type="match status" value="1"/>
</dbReference>
<comment type="caution">
    <text evidence="2">The sequence shown here is derived from an EMBL/GenBank/DDBJ whole genome shotgun (WGS) entry which is preliminary data.</text>
</comment>
<dbReference type="PANTHER" id="PTHR46148">
    <property type="entry name" value="CHROMO DOMAIN-CONTAINING PROTEIN"/>
    <property type="match status" value="1"/>
</dbReference>
<organism evidence="2">
    <name type="scientific">Sesamum radiatum</name>
    <name type="common">Black benniseed</name>
    <dbReference type="NCBI Taxonomy" id="300843"/>
    <lineage>
        <taxon>Eukaryota</taxon>
        <taxon>Viridiplantae</taxon>
        <taxon>Streptophyta</taxon>
        <taxon>Embryophyta</taxon>
        <taxon>Tracheophyta</taxon>
        <taxon>Spermatophyta</taxon>
        <taxon>Magnoliopsida</taxon>
        <taxon>eudicotyledons</taxon>
        <taxon>Gunneridae</taxon>
        <taxon>Pentapetalae</taxon>
        <taxon>asterids</taxon>
        <taxon>lamiids</taxon>
        <taxon>Lamiales</taxon>
        <taxon>Pedaliaceae</taxon>
        <taxon>Sesamum</taxon>
    </lineage>
</organism>
<dbReference type="PANTHER" id="PTHR46148:SF54">
    <property type="entry name" value="RETROTRANSPOSON-LIKE PROTEIN"/>
    <property type="match status" value="1"/>
</dbReference>
<dbReference type="SUPFAM" id="SSF54160">
    <property type="entry name" value="Chromo domain-like"/>
    <property type="match status" value="1"/>
</dbReference>
<evidence type="ECO:0000259" key="1">
    <source>
        <dbReference type="Pfam" id="PF24626"/>
    </source>
</evidence>
<gene>
    <name evidence="2" type="ORF">Sradi_1326000</name>
</gene>
<accession>A0AAW2UP50</accession>
<dbReference type="InterPro" id="IPR016197">
    <property type="entry name" value="Chromo-like_dom_sf"/>
</dbReference>
<reference evidence="2" key="1">
    <citation type="submission" date="2020-06" db="EMBL/GenBank/DDBJ databases">
        <authorList>
            <person name="Li T."/>
            <person name="Hu X."/>
            <person name="Zhang T."/>
            <person name="Song X."/>
            <person name="Zhang H."/>
            <person name="Dai N."/>
            <person name="Sheng W."/>
            <person name="Hou X."/>
            <person name="Wei L."/>
        </authorList>
    </citation>
    <scope>NUCLEOTIDE SEQUENCE</scope>
    <source>
        <strain evidence="2">G02</strain>
        <tissue evidence="2">Leaf</tissue>
    </source>
</reference>
<name>A0AAW2UP50_SESRA</name>
<dbReference type="EMBL" id="JACGWJ010000005">
    <property type="protein sequence ID" value="KAL0419125.1"/>
    <property type="molecule type" value="Genomic_DNA"/>
</dbReference>